<dbReference type="KEGG" id="fri:FraEuI1c_6081"/>
<dbReference type="Proteomes" id="UP000002484">
    <property type="component" value="Chromosome"/>
</dbReference>
<dbReference type="InterPro" id="IPR013216">
    <property type="entry name" value="Methyltransf_11"/>
</dbReference>
<protein>
    <submittedName>
        <fullName evidence="3">Methyltransferase type 11</fullName>
    </submittedName>
</protein>
<dbReference type="CDD" id="cd02440">
    <property type="entry name" value="AdoMet_MTases"/>
    <property type="match status" value="1"/>
</dbReference>
<accession>E3J101</accession>
<dbReference type="SUPFAM" id="SSF53335">
    <property type="entry name" value="S-adenosyl-L-methionine-dependent methyltransferases"/>
    <property type="match status" value="1"/>
</dbReference>
<evidence type="ECO:0000313" key="4">
    <source>
        <dbReference type="Proteomes" id="UP000002484"/>
    </source>
</evidence>
<organism evidence="3 4">
    <name type="scientific">Pseudofrankia inefficax (strain DSM 45817 / CECT 9037 / DDB 130130 / EuI1c)</name>
    <name type="common">Frankia inefficax</name>
    <dbReference type="NCBI Taxonomy" id="298654"/>
    <lineage>
        <taxon>Bacteria</taxon>
        <taxon>Bacillati</taxon>
        <taxon>Actinomycetota</taxon>
        <taxon>Actinomycetes</taxon>
        <taxon>Frankiales</taxon>
        <taxon>Frankiaceae</taxon>
        <taxon>Pseudofrankia</taxon>
    </lineage>
</organism>
<dbReference type="Pfam" id="PF08241">
    <property type="entry name" value="Methyltransf_11"/>
    <property type="match status" value="1"/>
</dbReference>
<reference evidence="3 4" key="1">
    <citation type="submission" date="2010-10" db="EMBL/GenBank/DDBJ databases">
        <title>Complete sequence of Frankia sp. EuI1c.</title>
        <authorList>
            <consortium name="US DOE Joint Genome Institute"/>
            <person name="Lucas S."/>
            <person name="Copeland A."/>
            <person name="Lapidus A."/>
            <person name="Cheng J.-F."/>
            <person name="Bruce D."/>
            <person name="Goodwin L."/>
            <person name="Pitluck S."/>
            <person name="Chertkov O."/>
            <person name="Detter J.C."/>
            <person name="Han C."/>
            <person name="Tapia R."/>
            <person name="Land M."/>
            <person name="Hauser L."/>
            <person name="Jeffries C."/>
            <person name="Kyrpides N."/>
            <person name="Ivanova N."/>
            <person name="Mikhailova N."/>
            <person name="Beauchemin N."/>
            <person name="Sen A."/>
            <person name="Sur S.A."/>
            <person name="Gtari M."/>
            <person name="Wall L."/>
            <person name="Tisa L."/>
            <person name="Woyke T."/>
        </authorList>
    </citation>
    <scope>NUCLEOTIDE SEQUENCE [LARGE SCALE GENOMIC DNA]</scope>
    <source>
        <strain evidence="4">DSM 45817 / CECT 9037 / EuI1c</strain>
    </source>
</reference>
<dbReference type="EMBL" id="CP002299">
    <property type="protein sequence ID" value="ADP84065.1"/>
    <property type="molecule type" value="Genomic_DNA"/>
</dbReference>
<dbReference type="HOGENOM" id="CLU_062593_0_0_11"/>
<evidence type="ECO:0000313" key="3">
    <source>
        <dbReference type="EMBL" id="ADP84065.1"/>
    </source>
</evidence>
<feature type="domain" description="Methyltransferase type 11" evidence="2">
    <location>
        <begin position="141"/>
        <end position="232"/>
    </location>
</feature>
<dbReference type="PANTHER" id="PTHR43861:SF1">
    <property type="entry name" value="TRANS-ACONITATE 2-METHYLTRANSFERASE"/>
    <property type="match status" value="1"/>
</dbReference>
<feature type="compositionally biased region" description="Low complexity" evidence="1">
    <location>
        <begin position="11"/>
        <end position="20"/>
    </location>
</feature>
<gene>
    <name evidence="3" type="ordered locus">FraEuI1c_6081</name>
</gene>
<dbReference type="eggNOG" id="COG2226">
    <property type="taxonomic scope" value="Bacteria"/>
</dbReference>
<proteinExistence type="predicted"/>
<keyword evidence="3" id="KW-0489">Methyltransferase</keyword>
<dbReference type="Gene3D" id="3.40.50.150">
    <property type="entry name" value="Vaccinia Virus protein VP39"/>
    <property type="match status" value="1"/>
</dbReference>
<keyword evidence="3" id="KW-0808">Transferase</keyword>
<name>E3J101_PSEI1</name>
<dbReference type="GO" id="GO:0008757">
    <property type="term" value="F:S-adenosylmethionine-dependent methyltransferase activity"/>
    <property type="evidence" value="ECO:0007669"/>
    <property type="project" value="InterPro"/>
</dbReference>
<dbReference type="GO" id="GO:0032259">
    <property type="term" value="P:methylation"/>
    <property type="evidence" value="ECO:0007669"/>
    <property type="project" value="UniProtKB-KW"/>
</dbReference>
<dbReference type="PANTHER" id="PTHR43861">
    <property type="entry name" value="TRANS-ACONITATE 2-METHYLTRANSFERASE-RELATED"/>
    <property type="match status" value="1"/>
</dbReference>
<sequence>MRFVLSPIVKASTRSAAAGRARTRRTRTRTGAWVSRGRDPREPDGRDAPEAKERDARASHGRDARGSRGRDARGSRGRDARGSRGRDAPRRGRQLAYSELEPRSLDEFTRRRKARKLIAVLAHFLGRDGEGAQALAGLRVLDIGCSAGFICDELAAAGAEVTGVDIDSAGLRRARARFARRARFIQADGLALPLADGTVDVVVLNHIYEHVVDADVLLAEVRRVLARDGLAYLGLGNRLGIMEPHHGLPLLSWLPPGLADRYLRAAGRGEHYYERYRSRPGLRRMLARAGLRAWDYTVPVLLAPEAFHAEADLPPGGPARGLLRAVTAPGRLPAPARAWLARAALPLAPTYLWVATPGSRGPAGHTLPGGPQPVT</sequence>
<feature type="region of interest" description="Disordered" evidence="1">
    <location>
        <begin position="1"/>
        <end position="98"/>
    </location>
</feature>
<dbReference type="AlphaFoldDB" id="E3J101"/>
<dbReference type="STRING" id="298654.FraEuI1c_6081"/>
<evidence type="ECO:0000259" key="2">
    <source>
        <dbReference type="Pfam" id="PF08241"/>
    </source>
</evidence>
<evidence type="ECO:0000256" key="1">
    <source>
        <dbReference type="SAM" id="MobiDB-lite"/>
    </source>
</evidence>
<dbReference type="InterPro" id="IPR029063">
    <property type="entry name" value="SAM-dependent_MTases_sf"/>
</dbReference>
<feature type="compositionally biased region" description="Basic and acidic residues" evidence="1">
    <location>
        <begin position="36"/>
        <end position="90"/>
    </location>
</feature>
<dbReference type="InParanoid" id="E3J101"/>
<keyword evidence="4" id="KW-1185">Reference proteome</keyword>